<evidence type="ECO:0000313" key="2">
    <source>
        <dbReference type="Proteomes" id="UP000266841"/>
    </source>
</evidence>
<dbReference type="EMBL" id="AGNL01040066">
    <property type="protein sequence ID" value="EJK52315.1"/>
    <property type="molecule type" value="Genomic_DNA"/>
</dbReference>
<evidence type="ECO:0000313" key="1">
    <source>
        <dbReference type="EMBL" id="EJK52315.1"/>
    </source>
</evidence>
<protein>
    <submittedName>
        <fullName evidence="1">Uncharacterized protein</fullName>
    </submittedName>
</protein>
<accession>K0RGE4</accession>
<dbReference type="OrthoDB" id="1103175at2759"/>
<organism evidence="1 2">
    <name type="scientific">Thalassiosira oceanica</name>
    <name type="common">Marine diatom</name>
    <dbReference type="NCBI Taxonomy" id="159749"/>
    <lineage>
        <taxon>Eukaryota</taxon>
        <taxon>Sar</taxon>
        <taxon>Stramenopiles</taxon>
        <taxon>Ochrophyta</taxon>
        <taxon>Bacillariophyta</taxon>
        <taxon>Coscinodiscophyceae</taxon>
        <taxon>Thalassiosirophycidae</taxon>
        <taxon>Thalassiosirales</taxon>
        <taxon>Thalassiosiraceae</taxon>
        <taxon>Thalassiosira</taxon>
    </lineage>
</organism>
<proteinExistence type="predicted"/>
<gene>
    <name evidence="1" type="ORF">THAOC_28426</name>
</gene>
<comment type="caution">
    <text evidence="1">The sequence shown here is derived from an EMBL/GenBank/DDBJ whole genome shotgun (WGS) entry which is preliminary data.</text>
</comment>
<name>K0RGE4_THAOC</name>
<keyword evidence="2" id="KW-1185">Reference proteome</keyword>
<reference evidence="1 2" key="1">
    <citation type="journal article" date="2012" name="Genome Biol.">
        <title>Genome and low-iron response of an oceanic diatom adapted to chronic iron limitation.</title>
        <authorList>
            <person name="Lommer M."/>
            <person name="Specht M."/>
            <person name="Roy A.S."/>
            <person name="Kraemer L."/>
            <person name="Andreson R."/>
            <person name="Gutowska M.A."/>
            <person name="Wolf J."/>
            <person name="Bergner S.V."/>
            <person name="Schilhabel M.B."/>
            <person name="Klostermeier U.C."/>
            <person name="Beiko R.G."/>
            <person name="Rosenstiel P."/>
            <person name="Hippler M."/>
            <person name="Laroche J."/>
        </authorList>
    </citation>
    <scope>NUCLEOTIDE SEQUENCE [LARGE SCALE GENOMIC DNA]</scope>
    <source>
        <strain evidence="1 2">CCMP1005</strain>
    </source>
</reference>
<dbReference type="AlphaFoldDB" id="K0RGE4"/>
<sequence>MRQVFIALACGAHSHPAGSLVQFAEVPWKDDWFTEKLDKKLMKTIITSGRHGGFDAASIGLKGGFEVHFVPHRGFRDEETSEENLLDRLASEIATTGRITFGDRTAVPMRESHVDVLVYNVGIHGTLDMLATMLRQFVDQISLPLSSLATASEGDMGRTKTVYVTTPTQHYNTSDGQWQWHNMTQPPSKHCLARVANNPRSDLEMSILKPVGLSQGGNVDAVVEYGDLDLGSMHMRHTDCSHYCLPGVPDVVAARLLQTILAVMG</sequence>
<dbReference type="Proteomes" id="UP000266841">
    <property type="component" value="Unassembled WGS sequence"/>
</dbReference>